<dbReference type="InterPro" id="IPR026489">
    <property type="entry name" value="CXC_dom"/>
</dbReference>
<dbReference type="SMART" id="SM01114">
    <property type="entry name" value="CXC"/>
    <property type="match status" value="1"/>
</dbReference>
<dbReference type="InterPro" id="IPR041355">
    <property type="entry name" value="Pre-SET_CXC"/>
</dbReference>
<dbReference type="FunCoup" id="A0A1D6K0B2">
    <property type="interactions" value="1135"/>
</dbReference>
<dbReference type="GO" id="GO:0042054">
    <property type="term" value="F:histone methyltransferase activity"/>
    <property type="evidence" value="ECO:0007669"/>
    <property type="project" value="InterPro"/>
</dbReference>
<feature type="region of interest" description="Disordered" evidence="6">
    <location>
        <begin position="407"/>
        <end position="455"/>
    </location>
</feature>
<organism evidence="7">
    <name type="scientific">Zea mays</name>
    <name type="common">Maize</name>
    <dbReference type="NCBI Taxonomy" id="4577"/>
    <lineage>
        <taxon>Eukaryota</taxon>
        <taxon>Viridiplantae</taxon>
        <taxon>Streptophyta</taxon>
        <taxon>Embryophyta</taxon>
        <taxon>Tracheophyta</taxon>
        <taxon>Spermatophyta</taxon>
        <taxon>Magnoliopsida</taxon>
        <taxon>Liliopsida</taxon>
        <taxon>Poales</taxon>
        <taxon>Poaceae</taxon>
        <taxon>PACMAD clade</taxon>
        <taxon>Panicoideae</taxon>
        <taxon>Andropogonodae</taxon>
        <taxon>Andropogoneae</taxon>
        <taxon>Tripsacinae</taxon>
        <taxon>Zea</taxon>
    </lineage>
</organism>
<dbReference type="GO" id="GO:0032259">
    <property type="term" value="P:methylation"/>
    <property type="evidence" value="ECO:0007669"/>
    <property type="project" value="UniProtKB-KW"/>
</dbReference>
<feature type="compositionally biased region" description="Basic and acidic residues" evidence="6">
    <location>
        <begin position="857"/>
        <end position="867"/>
    </location>
</feature>
<feature type="compositionally biased region" description="Polar residues" evidence="6">
    <location>
        <begin position="407"/>
        <end position="433"/>
    </location>
</feature>
<dbReference type="InterPro" id="IPR025778">
    <property type="entry name" value="Hist-Lys_N-MeTrfase_plant"/>
</dbReference>
<sequence length="1111" mass="124271">MASSSKASDSSSQRSKRSDQGTGREAAPASVVPIHGNLTQLIRQIKSRRLLYIKEKLEANRKTLQRHSCALFDVAAAAEVASRGSDGGNALSQRAAEGQFRLAGSDLAHGIGERDVVYMQEENLASGTLVLSSSGAAAQRTVVRFVKLPLVERIPPYTTWIFLDKNQRMADDQSVVGRRRIYYDPIGNEALICSDSDEEIPEPEEEKHFFTEGEDQLIWRATQEHGLNREVVNVLCQFIDSTPSEIEERSEVLFEKNEKNSGSSDKIERQLSLDKTMDAVLDSFDNLFCRRCLVEIYLGHLFTQVFDCRLHGCSQNLVFPSEKQPYSFEPDENKKPCGRQCYLRWREGFQEIHDVGLSGCATYNMESGTVSHKVDVSIMSESEDSNREKGNIRSMTLVGTSGSKIISSVSAEESTTPPSADTSETENASSDMPPSSLRKYKISKRGPRYRERSPGKRQKVFTYDISFASNILNKLSIPEIRDTRLESREPGGDKLQILDESTKKTSSKDICGESPITTTENVGRESKKVSSTKNFLEHTLSCWSALERDLYLKGIEIFGKNSCLIARNLLSGMKTCMEVANYMYNNGAAMAKRPLLNKSISGDFAETEQDYMEQDMVARTRIYRRRGRNRKLKYTWKSAGHPTVRKRIGDGKQWYTQYNPCVCQQMCGKDCPCVENGTCCEKYCGCSKSCKNKFRGCHCAKSQCRSRQCPCFAASRECDPDVCRNCWVSCGDGSLGEPPARGDGYQCGNMKLLLKQQQRILLGRSDVAGWGAFIKNPVNKNDYLGEYTGELISHKEADKRGKIYDRANSSFLFDLNDQVMLVAGDHRVGIYAKEHIEANRQGFGDLSFEKFVKKAKSGDEESGRDVKGNISLKGNNDDYNESEDDLLDSQELEEFIKDDDLIPSPTQEKKKTNTNVSDEGGKNVGVKKGGAMEGDLAEGVRRRRRLESTEEMKIGDKAAARAMAKDAFINKGTSYNPFSVLNTDNAVLMDVAHKIGVELGSSFNDAVENLNLIKSLELSRKNLVVQSVKLNVDNSKVDCITSDVENNSHNESVDDALSDLDDVMVLRKGRKIHHRKKTVRKKNKGSKSPNNRNIPIKWRGQTEGHTQNCLE</sequence>
<feature type="compositionally biased region" description="Low complexity" evidence="6">
    <location>
        <begin position="1"/>
        <end position="13"/>
    </location>
</feature>
<feature type="region of interest" description="Disordered" evidence="6">
    <location>
        <begin position="1"/>
        <end position="30"/>
    </location>
</feature>
<dbReference type="GO" id="GO:0031519">
    <property type="term" value="C:PcG protein complex"/>
    <property type="evidence" value="ECO:0007669"/>
    <property type="project" value="InterPro"/>
</dbReference>
<evidence type="ECO:0000313" key="7">
    <source>
        <dbReference type="EMBL" id="ONL97252.1"/>
    </source>
</evidence>
<feature type="compositionally biased region" description="Basic residues" evidence="6">
    <location>
        <begin position="1071"/>
        <end position="1085"/>
    </location>
</feature>
<dbReference type="ExpressionAtlas" id="A0A1D6K0B2">
    <property type="expression patterns" value="baseline and differential"/>
</dbReference>
<dbReference type="CDD" id="cd00167">
    <property type="entry name" value="SANT"/>
    <property type="match status" value="1"/>
</dbReference>
<dbReference type="InParanoid" id="A0A1D6K0B2"/>
<evidence type="ECO:0000256" key="1">
    <source>
        <dbReference type="ARBA" id="ARBA00004123"/>
    </source>
</evidence>
<dbReference type="PANTHER" id="PTHR45747:SF14">
    <property type="entry name" value="HISTONE-LYSINE N-METHYLTRANSFERASE EZA1"/>
    <property type="match status" value="1"/>
</dbReference>
<dbReference type="InterPro" id="IPR033467">
    <property type="entry name" value="Tesmin/TSO1-like_CXC"/>
</dbReference>
<dbReference type="PROSITE" id="PS51576">
    <property type="entry name" value="SAM_MT43_EZ"/>
    <property type="match status" value="1"/>
</dbReference>
<name>A0A1D6K0B2_MAIZE</name>
<reference evidence="7" key="1">
    <citation type="submission" date="2015-12" db="EMBL/GenBank/DDBJ databases">
        <title>Update maize B73 reference genome by single molecule sequencing technologies.</title>
        <authorList>
            <consortium name="Maize Genome Sequencing Project"/>
            <person name="Ware D."/>
        </authorList>
    </citation>
    <scope>NUCLEOTIDE SEQUENCE [LARGE SCALE GENOMIC DNA]</scope>
    <source>
        <tissue evidence="7">Seedling</tissue>
    </source>
</reference>
<evidence type="ECO:0000256" key="3">
    <source>
        <dbReference type="ARBA" id="ARBA00022679"/>
    </source>
</evidence>
<feature type="region of interest" description="Disordered" evidence="6">
    <location>
        <begin position="897"/>
        <end position="930"/>
    </location>
</feature>
<keyword evidence="5" id="KW-0539">Nucleus</keyword>
<evidence type="ECO:0000256" key="5">
    <source>
        <dbReference type="ARBA" id="ARBA00023242"/>
    </source>
</evidence>
<dbReference type="InterPro" id="IPR001005">
    <property type="entry name" value="SANT/Myb"/>
</dbReference>
<dbReference type="AlphaFoldDB" id="A0A1D6K0B2"/>
<comment type="subcellular location">
    <subcellularLocation>
        <location evidence="1">Nucleus</location>
    </subcellularLocation>
</comment>
<evidence type="ECO:0000256" key="2">
    <source>
        <dbReference type="ARBA" id="ARBA00022603"/>
    </source>
</evidence>
<keyword evidence="2" id="KW-0489">Methyltransferase</keyword>
<evidence type="ECO:0000256" key="6">
    <source>
        <dbReference type="SAM" id="MobiDB-lite"/>
    </source>
</evidence>
<protein>
    <submittedName>
        <fullName evidence="7">Enhancer of zeste3</fullName>
    </submittedName>
</protein>
<dbReference type="SUPFAM" id="SSF82199">
    <property type="entry name" value="SET domain"/>
    <property type="match status" value="1"/>
</dbReference>
<dbReference type="InterPro" id="IPR058609">
    <property type="entry name" value="HTH_CLF-like"/>
</dbReference>
<dbReference type="EMBL" id="CM007647">
    <property type="protein sequence ID" value="ONL97252.1"/>
    <property type="molecule type" value="Genomic_DNA"/>
</dbReference>
<feature type="region of interest" description="Disordered" evidence="6">
    <location>
        <begin position="1071"/>
        <end position="1111"/>
    </location>
</feature>
<dbReference type="InterPro" id="IPR046341">
    <property type="entry name" value="SET_dom_sf"/>
</dbReference>
<proteinExistence type="predicted"/>
<dbReference type="Gene3D" id="2.170.270.10">
    <property type="entry name" value="SET domain"/>
    <property type="match status" value="1"/>
</dbReference>
<feature type="region of interest" description="Disordered" evidence="6">
    <location>
        <begin position="857"/>
        <end position="885"/>
    </location>
</feature>
<dbReference type="STRING" id="4577.A0A1D6K0B2"/>
<dbReference type="PANTHER" id="PTHR45747">
    <property type="entry name" value="HISTONE-LYSINE N-METHYLTRANSFERASE E(Z)"/>
    <property type="match status" value="1"/>
</dbReference>
<gene>
    <name evidence="7" type="ORF">ZEAMMB73_Zm00001d028890</name>
</gene>
<dbReference type="Pfam" id="PF18264">
    <property type="entry name" value="preSET_CXC"/>
    <property type="match status" value="1"/>
</dbReference>
<dbReference type="Pfam" id="PF25996">
    <property type="entry name" value="HTH_CLF_N"/>
    <property type="match status" value="1"/>
</dbReference>
<accession>A0A1D6K0B2</accession>
<evidence type="ECO:0000256" key="4">
    <source>
        <dbReference type="ARBA" id="ARBA00022691"/>
    </source>
</evidence>
<dbReference type="IntAct" id="A0A1D6K0B2">
    <property type="interactions" value="2"/>
</dbReference>
<keyword evidence="3" id="KW-0808">Transferase</keyword>
<dbReference type="InterPro" id="IPR045318">
    <property type="entry name" value="EZH1/2-like"/>
</dbReference>
<feature type="compositionally biased region" description="Basic residues" evidence="6">
    <location>
        <begin position="438"/>
        <end position="447"/>
    </location>
</feature>
<keyword evidence="4" id="KW-0949">S-adenosyl-L-methionine</keyword>
<dbReference type="PROSITE" id="PS51633">
    <property type="entry name" value="CXC"/>
    <property type="match status" value="1"/>
</dbReference>